<reference evidence="2" key="1">
    <citation type="submission" date="2023-03" db="EMBL/GenBank/DDBJ databases">
        <title>Massive genome expansion in bonnet fungi (Mycena s.s.) driven by repeated elements and novel gene families across ecological guilds.</title>
        <authorList>
            <consortium name="Lawrence Berkeley National Laboratory"/>
            <person name="Harder C.B."/>
            <person name="Miyauchi S."/>
            <person name="Viragh M."/>
            <person name="Kuo A."/>
            <person name="Thoen E."/>
            <person name="Andreopoulos B."/>
            <person name="Lu D."/>
            <person name="Skrede I."/>
            <person name="Drula E."/>
            <person name="Henrissat B."/>
            <person name="Morin E."/>
            <person name="Kohler A."/>
            <person name="Barry K."/>
            <person name="LaButti K."/>
            <person name="Morin E."/>
            <person name="Salamov A."/>
            <person name="Lipzen A."/>
            <person name="Mereny Z."/>
            <person name="Hegedus B."/>
            <person name="Baldrian P."/>
            <person name="Stursova M."/>
            <person name="Weitz H."/>
            <person name="Taylor A."/>
            <person name="Grigoriev I.V."/>
            <person name="Nagy L.G."/>
            <person name="Martin F."/>
            <person name="Kauserud H."/>
        </authorList>
    </citation>
    <scope>NUCLEOTIDE SEQUENCE</scope>
    <source>
        <strain evidence="2">CBHHK173m</strain>
    </source>
</reference>
<feature type="compositionally biased region" description="Basic residues" evidence="1">
    <location>
        <begin position="40"/>
        <end position="62"/>
    </location>
</feature>
<evidence type="ECO:0000256" key="1">
    <source>
        <dbReference type="SAM" id="MobiDB-lite"/>
    </source>
</evidence>
<feature type="compositionally biased region" description="Polar residues" evidence="1">
    <location>
        <begin position="1"/>
        <end position="13"/>
    </location>
</feature>
<accession>A0AAD6XHU7</accession>
<protein>
    <submittedName>
        <fullName evidence="2">Uncharacterized protein</fullName>
    </submittedName>
</protein>
<gene>
    <name evidence="2" type="ORF">B0H15DRAFT_615484</name>
</gene>
<dbReference type="AlphaFoldDB" id="A0AAD6XHU7"/>
<dbReference type="EMBL" id="JARJCN010000089">
    <property type="protein sequence ID" value="KAJ7075805.1"/>
    <property type="molecule type" value="Genomic_DNA"/>
</dbReference>
<feature type="region of interest" description="Disordered" evidence="1">
    <location>
        <begin position="1"/>
        <end position="21"/>
    </location>
</feature>
<evidence type="ECO:0000313" key="3">
    <source>
        <dbReference type="Proteomes" id="UP001222325"/>
    </source>
</evidence>
<dbReference type="Proteomes" id="UP001222325">
    <property type="component" value="Unassembled WGS sequence"/>
</dbReference>
<sequence>MIQVTVDSMTSAGLDSAVHGSPAPVHRASLCAATTQPCPARRRPLHRRPNAPQRRRSIHRLRHPETTQTAPPDAPLESASSREEAAQSTTERALSPRSARASRAVAAACPSVVAPSTCCANSLSQIPALANEDKTASARRRSSSRPAPAANTSTHPPRVARSIRRNQLPSSAPPRVRPTRRASTTTAPPLKSPHRTLLDRRVWVQTHVFRCGDSE</sequence>
<proteinExistence type="predicted"/>
<organism evidence="2 3">
    <name type="scientific">Mycena belliarum</name>
    <dbReference type="NCBI Taxonomy" id="1033014"/>
    <lineage>
        <taxon>Eukaryota</taxon>
        <taxon>Fungi</taxon>
        <taxon>Dikarya</taxon>
        <taxon>Basidiomycota</taxon>
        <taxon>Agaricomycotina</taxon>
        <taxon>Agaricomycetes</taxon>
        <taxon>Agaricomycetidae</taxon>
        <taxon>Agaricales</taxon>
        <taxon>Marasmiineae</taxon>
        <taxon>Mycenaceae</taxon>
        <taxon>Mycena</taxon>
    </lineage>
</organism>
<comment type="caution">
    <text evidence="2">The sequence shown here is derived from an EMBL/GenBank/DDBJ whole genome shotgun (WGS) entry which is preliminary data.</text>
</comment>
<evidence type="ECO:0000313" key="2">
    <source>
        <dbReference type="EMBL" id="KAJ7075805.1"/>
    </source>
</evidence>
<feature type="region of interest" description="Disordered" evidence="1">
    <location>
        <begin position="131"/>
        <end position="194"/>
    </location>
</feature>
<keyword evidence="3" id="KW-1185">Reference proteome</keyword>
<name>A0AAD6XHU7_9AGAR</name>
<feature type="region of interest" description="Disordered" evidence="1">
    <location>
        <begin position="34"/>
        <end position="98"/>
    </location>
</feature>
<feature type="compositionally biased region" description="Low complexity" evidence="1">
    <location>
        <begin position="86"/>
        <end position="98"/>
    </location>
</feature>